<feature type="non-terminal residue" evidence="2">
    <location>
        <position position="1"/>
    </location>
</feature>
<dbReference type="InParanoid" id="A0A136IPU4"/>
<dbReference type="PANTHER" id="PTHR46082">
    <property type="entry name" value="ATP/GTP-BINDING PROTEIN-RELATED"/>
    <property type="match status" value="1"/>
</dbReference>
<reference evidence="3" key="1">
    <citation type="submission" date="2016-02" db="EMBL/GenBank/DDBJ databases">
        <title>Draft genome sequence of Microdochium bolleyi, a fungal endophyte of beachgrass.</title>
        <authorList>
            <consortium name="DOE Joint Genome Institute"/>
            <person name="David A.S."/>
            <person name="May G."/>
            <person name="Haridas S."/>
            <person name="Lim J."/>
            <person name="Wang M."/>
            <person name="Labutti K."/>
            <person name="Lipzen A."/>
            <person name="Barry K."/>
            <person name="Grigoriev I.V."/>
        </authorList>
    </citation>
    <scope>NUCLEOTIDE SEQUENCE [LARGE SCALE GENOMIC DNA]</scope>
    <source>
        <strain evidence="3">J235TASD1</strain>
    </source>
</reference>
<organism evidence="2 3">
    <name type="scientific">Microdochium bolleyi</name>
    <dbReference type="NCBI Taxonomy" id="196109"/>
    <lineage>
        <taxon>Eukaryota</taxon>
        <taxon>Fungi</taxon>
        <taxon>Dikarya</taxon>
        <taxon>Ascomycota</taxon>
        <taxon>Pezizomycotina</taxon>
        <taxon>Sordariomycetes</taxon>
        <taxon>Xylariomycetidae</taxon>
        <taxon>Xylariales</taxon>
        <taxon>Microdochiaceae</taxon>
        <taxon>Microdochium</taxon>
    </lineage>
</organism>
<name>A0A136IPU4_9PEZI</name>
<gene>
    <name evidence="2" type="ORF">Micbo1qcDRAFT_125469</name>
</gene>
<protein>
    <recommendedName>
        <fullName evidence="1">Nucleoside phosphorylase domain-containing protein</fullName>
    </recommendedName>
</protein>
<keyword evidence="3" id="KW-1185">Reference proteome</keyword>
<feature type="domain" description="Nucleoside phosphorylase" evidence="1">
    <location>
        <begin position="739"/>
        <end position="1019"/>
    </location>
</feature>
<accession>A0A136IPU4</accession>
<dbReference type="GO" id="GO:0009116">
    <property type="term" value="P:nucleoside metabolic process"/>
    <property type="evidence" value="ECO:0007669"/>
    <property type="project" value="InterPro"/>
</dbReference>
<dbReference type="InterPro" id="IPR000845">
    <property type="entry name" value="Nucleoside_phosphorylase_d"/>
</dbReference>
<dbReference type="SUPFAM" id="SSF53167">
    <property type="entry name" value="Purine and uridine phosphorylases"/>
    <property type="match status" value="1"/>
</dbReference>
<dbReference type="Pfam" id="PF01048">
    <property type="entry name" value="PNP_UDP_1"/>
    <property type="match status" value="1"/>
</dbReference>
<proteinExistence type="predicted"/>
<dbReference type="InterPro" id="IPR035994">
    <property type="entry name" value="Nucleoside_phosphorylase_sf"/>
</dbReference>
<sequence length="1044" mass="113974">AYLWLLSAMKRDSMLASTGADEMSAISNAVKRALQYKSIYPRNRYNGYWTSSEATFDVDWCPRKMVGGQNTTDSPHTTIRNVICLTGDFIDAQAMTCGEYLQEVWPHTGQVVLNCLEELLAGGSHSMVLDDCKQLFPNSRFDSFLIQVSGSPILICEISEQLAWLGAALRQEVLPGDGPTCCTPSISFNALDRPIRCTISFHLQKTPYRSARGSCWHRLFRHPLIARGFPIAARPPTAKGLELTLGAMAILTQARYLNIFGDKMLMKGFSQLVYPSSIKANTIGWHLLSDKDDNHLSYTKGLQAGPISISLAEVEQSRHILGWCSDAELHAGASDASYDIEASGLPLIQVGSTLKNALIRRGVLVYRDNGLVMGHANSARRSMSGSYTSNLQWLNTQRVLLWDTGDKRGWLVGGLSALLHMLRAYLHHTAEGPHWQNFLLGNNKIEDDPKGLTSNMAAWVLTSLQNRRKKLFSEENETLEDKIEHFYNVLDQLISYQDLHDATQDSSQGQRPRNLLEGWDLADFAASEDPIRPRVAMIPAVGRSWVDFVRAQRVPVLFGKGFGEIIRPSPSCTIAAPWHRVPVDQYYLTSLLHSLPKCEATADASGRGMLVFGEDAVWHGPGLRLENQSDVNSMRLGASAVVQVLLPLDASDEHRVLDISPSVSSSQAALIFGHNPAFSWLWGETGPPVMGEVPIPVKFAPPQQVRSDSGFWSASASATSEASNLAQASQAQTAQIEPDIGILCALTEELKAVRILFDSAYNDPVVEGDDSCYVSGSFGGYNVIASCIGYGPMRASNAFANLTRSFPRLAFCLMVGIGGGIPSETCDVRLGDVVVGTPSGHGSGIVQYDTGKARNGSIEETRLHFLQSPRSLIAVINRLRSAPFPPQGPLDSDITRIVEQNPASCDPGECRDILHRAGPTSNSCGETDDCCQIVSRPRRPSTSPVIHYGTIASGSLLIKDAAVRDGIGKRFGAICVEMEAAGLEGQTPCLVIRGICDYADAHKNDDWQEYAAASVAACAKYLLEESKSPRSPANSRKRHRPNDT</sequence>
<dbReference type="STRING" id="196109.A0A136IPU4"/>
<dbReference type="Proteomes" id="UP000070501">
    <property type="component" value="Unassembled WGS sequence"/>
</dbReference>
<dbReference type="PANTHER" id="PTHR46082:SF6">
    <property type="entry name" value="AAA+ ATPASE DOMAIN-CONTAINING PROTEIN-RELATED"/>
    <property type="match status" value="1"/>
</dbReference>
<dbReference type="OrthoDB" id="1577640at2759"/>
<evidence type="ECO:0000259" key="1">
    <source>
        <dbReference type="Pfam" id="PF01048"/>
    </source>
</evidence>
<dbReference type="Gene3D" id="3.40.50.1580">
    <property type="entry name" value="Nucleoside phosphorylase domain"/>
    <property type="match status" value="1"/>
</dbReference>
<dbReference type="InterPro" id="IPR053137">
    <property type="entry name" value="NLR-like"/>
</dbReference>
<evidence type="ECO:0000313" key="3">
    <source>
        <dbReference type="Proteomes" id="UP000070501"/>
    </source>
</evidence>
<dbReference type="GO" id="GO:0003824">
    <property type="term" value="F:catalytic activity"/>
    <property type="evidence" value="ECO:0007669"/>
    <property type="project" value="InterPro"/>
</dbReference>
<dbReference type="AlphaFoldDB" id="A0A136IPU4"/>
<evidence type="ECO:0000313" key="2">
    <source>
        <dbReference type="EMBL" id="KXJ86888.1"/>
    </source>
</evidence>
<dbReference type="EMBL" id="KQ964265">
    <property type="protein sequence ID" value="KXJ86888.1"/>
    <property type="molecule type" value="Genomic_DNA"/>
</dbReference>